<dbReference type="NCBIfam" id="TIGR00154">
    <property type="entry name" value="ispE"/>
    <property type="match status" value="1"/>
</dbReference>
<dbReference type="UniPathway" id="UPA00056">
    <property type="reaction ID" value="UER00094"/>
</dbReference>
<keyword evidence="14" id="KW-1185">Reference proteome</keyword>
<evidence type="ECO:0000256" key="8">
    <source>
        <dbReference type="ARBA" id="ARBA00032554"/>
    </source>
</evidence>
<dbReference type="InterPro" id="IPR020568">
    <property type="entry name" value="Ribosomal_Su5_D2-typ_SF"/>
</dbReference>
<evidence type="ECO:0000259" key="11">
    <source>
        <dbReference type="Pfam" id="PF00288"/>
    </source>
</evidence>
<evidence type="ECO:0000256" key="5">
    <source>
        <dbReference type="ARBA" id="ARBA00022741"/>
    </source>
</evidence>
<dbReference type="HAMAP" id="MF_00061">
    <property type="entry name" value="IspE"/>
    <property type="match status" value="1"/>
</dbReference>
<evidence type="ECO:0000313" key="14">
    <source>
        <dbReference type="Proteomes" id="UP000255233"/>
    </source>
</evidence>
<organism evidence="13 14">
    <name type="scientific">Rikenella microfusus</name>
    <dbReference type="NCBI Taxonomy" id="28139"/>
    <lineage>
        <taxon>Bacteria</taxon>
        <taxon>Pseudomonadati</taxon>
        <taxon>Bacteroidota</taxon>
        <taxon>Bacteroidia</taxon>
        <taxon>Bacteroidales</taxon>
        <taxon>Rikenellaceae</taxon>
        <taxon>Rikenella</taxon>
    </lineage>
</organism>
<dbReference type="InterPro" id="IPR006204">
    <property type="entry name" value="GHMP_kinase_N_dom"/>
</dbReference>
<dbReference type="InterPro" id="IPR014721">
    <property type="entry name" value="Ribsml_uS5_D2-typ_fold_subgr"/>
</dbReference>
<feature type="domain" description="GHMP kinase C-terminal" evidence="12">
    <location>
        <begin position="253"/>
        <end position="298"/>
    </location>
</feature>
<dbReference type="Pfam" id="PF08544">
    <property type="entry name" value="GHMP_kinases_C"/>
    <property type="match status" value="1"/>
</dbReference>
<dbReference type="PANTHER" id="PTHR43527:SF2">
    <property type="entry name" value="4-DIPHOSPHOCYTIDYL-2-C-METHYL-D-ERYTHRITOL KINASE, CHLOROPLASTIC"/>
    <property type="match status" value="1"/>
</dbReference>
<dbReference type="InterPro" id="IPR013750">
    <property type="entry name" value="GHMP_kinase_C_dom"/>
</dbReference>
<comment type="pathway">
    <text evidence="9">Isoprenoid biosynthesis; isopentenyl diphosphate biosynthesis via DXP pathway; isopentenyl diphosphate from 1-deoxy-D-xylulose 5-phosphate: step 3/6.</text>
</comment>
<gene>
    <name evidence="9 13" type="primary">ispE</name>
    <name evidence="13" type="ORF">NCTC11190_01010</name>
</gene>
<feature type="region of interest" description="Disordered" evidence="10">
    <location>
        <begin position="45"/>
        <end position="89"/>
    </location>
</feature>
<evidence type="ECO:0000256" key="7">
    <source>
        <dbReference type="ARBA" id="ARBA00022840"/>
    </source>
</evidence>
<dbReference type="Gene3D" id="3.30.230.10">
    <property type="match status" value="1"/>
</dbReference>
<keyword evidence="7 9" id="KW-0067">ATP-binding</keyword>
<comment type="function">
    <text evidence="9">Catalyzes the phosphorylation of the position 2 hydroxy group of 4-diphosphocytidyl-2C-methyl-D-erythritol.</text>
</comment>
<feature type="domain" description="GHMP kinase N-terminal" evidence="11">
    <location>
        <begin position="100"/>
        <end position="180"/>
    </location>
</feature>
<dbReference type="GO" id="GO:0016114">
    <property type="term" value="P:terpenoid biosynthetic process"/>
    <property type="evidence" value="ECO:0007669"/>
    <property type="project" value="UniProtKB-UniRule"/>
</dbReference>
<comment type="similarity">
    <text evidence="1 9">Belongs to the GHMP kinase family. IspE subfamily.</text>
</comment>
<dbReference type="EMBL" id="UGVL01000001">
    <property type="protein sequence ID" value="SUE33798.1"/>
    <property type="molecule type" value="Genomic_DNA"/>
</dbReference>
<dbReference type="RefSeq" id="WP_027290300.1">
    <property type="nucleotide sequence ID" value="NZ_UGVL01000001.1"/>
</dbReference>
<dbReference type="Gene3D" id="3.30.70.890">
    <property type="entry name" value="GHMP kinase, C-terminal domain"/>
    <property type="match status" value="1"/>
</dbReference>
<evidence type="ECO:0000256" key="6">
    <source>
        <dbReference type="ARBA" id="ARBA00022777"/>
    </source>
</evidence>
<proteinExistence type="inferred from homology"/>
<dbReference type="Pfam" id="PF00288">
    <property type="entry name" value="GHMP_kinases_N"/>
    <property type="match status" value="1"/>
</dbReference>
<sequence>MILFPHCKINLGLHILARRPDGYHDIETLFYPVRGLCDAVEILAGPDNGPDNGHDSDNRPGKTPGNHPETIPGKTGERETDDGITFTSTGLTVDCPPEKNLCVRACRLLREAFPEPFEKARGLRLHLHKRIPFGAGLGGGSADATAVLKGLNDLLALGLTTEGLVPYAARLGSDTVFFLHDEPMLGTGRGERLAPCPVPDLAGWWLLLVKPDVGVSTAEAYSLVTPRSPRRPLPEILRLPVEAWRGRLVNDFEAPLFGKLPLLGEIEADLYRLGAAYAALSGSGSTLFGLFREKPAAEGLSVKFFTHIERL</sequence>
<evidence type="ECO:0000259" key="12">
    <source>
        <dbReference type="Pfam" id="PF08544"/>
    </source>
</evidence>
<dbReference type="Proteomes" id="UP000255233">
    <property type="component" value="Unassembled WGS sequence"/>
</dbReference>
<evidence type="ECO:0000256" key="4">
    <source>
        <dbReference type="ARBA" id="ARBA00022679"/>
    </source>
</evidence>
<dbReference type="InterPro" id="IPR036554">
    <property type="entry name" value="GHMP_kinase_C_sf"/>
</dbReference>
<evidence type="ECO:0000256" key="3">
    <source>
        <dbReference type="ARBA" id="ARBA00017473"/>
    </source>
</evidence>
<dbReference type="STRING" id="880526.GCA_000427365_00436"/>
<keyword evidence="4 9" id="KW-0808">Transferase</keyword>
<evidence type="ECO:0000256" key="10">
    <source>
        <dbReference type="SAM" id="MobiDB-lite"/>
    </source>
</evidence>
<reference evidence="13 14" key="1">
    <citation type="submission" date="2018-06" db="EMBL/GenBank/DDBJ databases">
        <authorList>
            <consortium name="Pathogen Informatics"/>
            <person name="Doyle S."/>
        </authorList>
    </citation>
    <scope>NUCLEOTIDE SEQUENCE [LARGE SCALE GENOMIC DNA]</scope>
    <source>
        <strain evidence="13 14">NCTC11190</strain>
    </source>
</reference>
<keyword evidence="6 9" id="KW-0418">Kinase</keyword>
<dbReference type="GO" id="GO:0050515">
    <property type="term" value="F:4-(cytidine 5'-diphospho)-2-C-methyl-D-erythritol kinase activity"/>
    <property type="evidence" value="ECO:0007669"/>
    <property type="project" value="UniProtKB-UniRule"/>
</dbReference>
<evidence type="ECO:0000313" key="13">
    <source>
        <dbReference type="EMBL" id="SUE33798.1"/>
    </source>
</evidence>
<name>A0A379MQ78_9BACT</name>
<evidence type="ECO:0000256" key="9">
    <source>
        <dbReference type="HAMAP-Rule" id="MF_00061"/>
    </source>
</evidence>
<dbReference type="GO" id="GO:0005524">
    <property type="term" value="F:ATP binding"/>
    <property type="evidence" value="ECO:0007669"/>
    <property type="project" value="UniProtKB-UniRule"/>
</dbReference>
<dbReference type="AlphaFoldDB" id="A0A379MQ78"/>
<dbReference type="GO" id="GO:0019288">
    <property type="term" value="P:isopentenyl diphosphate biosynthetic process, methylerythritol 4-phosphate pathway"/>
    <property type="evidence" value="ECO:0007669"/>
    <property type="project" value="UniProtKB-UniRule"/>
</dbReference>
<dbReference type="PANTHER" id="PTHR43527">
    <property type="entry name" value="4-DIPHOSPHOCYTIDYL-2-C-METHYL-D-ERYTHRITOL KINASE, CHLOROPLASTIC"/>
    <property type="match status" value="1"/>
</dbReference>
<protein>
    <recommendedName>
        <fullName evidence="3 9">4-diphosphocytidyl-2-C-methyl-D-erythritol kinase</fullName>
        <shortName evidence="9">CMK</shortName>
        <ecNumber evidence="2 9">2.7.1.148</ecNumber>
    </recommendedName>
    <alternativeName>
        <fullName evidence="8 9">4-(cytidine-5'-diphospho)-2-C-methyl-D-erythritol kinase</fullName>
    </alternativeName>
</protein>
<dbReference type="EC" id="2.7.1.148" evidence="2 9"/>
<feature type="active site" evidence="9">
    <location>
        <position position="174"/>
    </location>
</feature>
<comment type="catalytic activity">
    <reaction evidence="9">
        <text>4-CDP-2-C-methyl-D-erythritol + ATP = 4-CDP-2-C-methyl-D-erythritol 2-phosphate + ADP + H(+)</text>
        <dbReference type="Rhea" id="RHEA:18437"/>
        <dbReference type="ChEBI" id="CHEBI:15378"/>
        <dbReference type="ChEBI" id="CHEBI:30616"/>
        <dbReference type="ChEBI" id="CHEBI:57823"/>
        <dbReference type="ChEBI" id="CHEBI:57919"/>
        <dbReference type="ChEBI" id="CHEBI:456216"/>
        <dbReference type="EC" id="2.7.1.148"/>
    </reaction>
</comment>
<dbReference type="SUPFAM" id="SSF54211">
    <property type="entry name" value="Ribosomal protein S5 domain 2-like"/>
    <property type="match status" value="1"/>
</dbReference>
<dbReference type="PIRSF" id="PIRSF010376">
    <property type="entry name" value="IspE"/>
    <property type="match status" value="1"/>
</dbReference>
<accession>A0A379MQ78</accession>
<keyword evidence="5 9" id="KW-0547">Nucleotide-binding</keyword>
<evidence type="ECO:0000256" key="2">
    <source>
        <dbReference type="ARBA" id="ARBA00012052"/>
    </source>
</evidence>
<evidence type="ECO:0000256" key="1">
    <source>
        <dbReference type="ARBA" id="ARBA00009684"/>
    </source>
</evidence>
<feature type="binding site" evidence="9">
    <location>
        <begin position="132"/>
        <end position="142"/>
    </location>
    <ligand>
        <name>ATP</name>
        <dbReference type="ChEBI" id="CHEBI:30616"/>
    </ligand>
</feature>
<dbReference type="SUPFAM" id="SSF55060">
    <property type="entry name" value="GHMP Kinase, C-terminal domain"/>
    <property type="match status" value="1"/>
</dbReference>
<dbReference type="InterPro" id="IPR004424">
    <property type="entry name" value="IspE"/>
</dbReference>
<feature type="active site" evidence="9">
    <location>
        <position position="8"/>
    </location>
</feature>
<keyword evidence="9" id="KW-0414">Isoprene biosynthesis</keyword>